<evidence type="ECO:0000313" key="3">
    <source>
        <dbReference type="Proteomes" id="UP000636709"/>
    </source>
</evidence>
<evidence type="ECO:0000256" key="1">
    <source>
        <dbReference type="RuleBase" id="RU004915"/>
    </source>
</evidence>
<dbReference type="SUPFAM" id="SSF56371">
    <property type="entry name" value="Ribosome inactivating proteins (RIP)"/>
    <property type="match status" value="1"/>
</dbReference>
<accession>A0A835EDG5</accession>
<name>A0A835EDG5_9POAL</name>
<keyword evidence="1" id="KW-0652">Protein synthesis inhibitor</keyword>
<dbReference type="Pfam" id="PF00161">
    <property type="entry name" value="RIP"/>
    <property type="match status" value="1"/>
</dbReference>
<proteinExistence type="inferred from homology"/>
<dbReference type="InterPro" id="IPR001574">
    <property type="entry name" value="Ribosome_inactivat_prot"/>
</dbReference>
<dbReference type="InterPro" id="IPR016138">
    <property type="entry name" value="Ribosome_inactivat_prot_sub1"/>
</dbReference>
<comment type="similarity">
    <text evidence="1">Belongs to the ribosome-inactivating protein family.</text>
</comment>
<dbReference type="PANTHER" id="PTHR33453">
    <property type="match status" value="1"/>
</dbReference>
<dbReference type="EMBL" id="JACEFO010002109">
    <property type="protein sequence ID" value="KAF8681838.1"/>
    <property type="molecule type" value="Genomic_DNA"/>
</dbReference>
<dbReference type="OrthoDB" id="616245at2759"/>
<dbReference type="AlphaFoldDB" id="A0A835EDG5"/>
<dbReference type="Gene3D" id="3.40.420.10">
    <property type="entry name" value="Ricin (A subunit), domain 1"/>
    <property type="match status" value="1"/>
</dbReference>
<keyword evidence="1" id="KW-0611">Plant defense</keyword>
<reference evidence="2" key="1">
    <citation type="submission" date="2020-07" db="EMBL/GenBank/DDBJ databases">
        <title>Genome sequence and genetic diversity analysis of an under-domesticated orphan crop, white fonio (Digitaria exilis).</title>
        <authorList>
            <person name="Bennetzen J.L."/>
            <person name="Chen S."/>
            <person name="Ma X."/>
            <person name="Wang X."/>
            <person name="Yssel A.E.J."/>
            <person name="Chaluvadi S.R."/>
            <person name="Johnson M."/>
            <person name="Gangashetty P."/>
            <person name="Hamidou F."/>
            <person name="Sanogo M.D."/>
            <person name="Zwaenepoel A."/>
            <person name="Wallace J."/>
            <person name="Van De Peer Y."/>
            <person name="Van Deynze A."/>
        </authorList>
    </citation>
    <scope>NUCLEOTIDE SEQUENCE</scope>
    <source>
        <tissue evidence="2">Leaves</tissue>
    </source>
</reference>
<gene>
    <name evidence="2" type="ORF">HU200_045280</name>
</gene>
<comment type="catalytic activity">
    <reaction evidence="1">
        <text>Endohydrolysis of the N-glycosidic bond at one specific adenosine on the 28S rRNA.</text>
        <dbReference type="EC" id="3.2.2.22"/>
    </reaction>
</comment>
<dbReference type="GO" id="GO:0017148">
    <property type="term" value="P:negative regulation of translation"/>
    <property type="evidence" value="ECO:0007669"/>
    <property type="project" value="UniProtKB-KW"/>
</dbReference>
<comment type="caution">
    <text evidence="2">The sequence shown here is derived from an EMBL/GenBank/DDBJ whole genome shotgun (WGS) entry which is preliminary data.</text>
</comment>
<keyword evidence="1" id="KW-0378">Hydrolase</keyword>
<dbReference type="PANTHER" id="PTHR33453:SF10">
    <property type="entry name" value="RRNA N-GLYCOSYLASE"/>
    <property type="match status" value="1"/>
</dbReference>
<dbReference type="InterPro" id="IPR036041">
    <property type="entry name" value="Ribosome-inact_prot_sf"/>
</dbReference>
<dbReference type="Proteomes" id="UP000636709">
    <property type="component" value="Unassembled WGS sequence"/>
</dbReference>
<dbReference type="GO" id="GO:0030598">
    <property type="term" value="F:rRNA N-glycosylase activity"/>
    <property type="evidence" value="ECO:0007669"/>
    <property type="project" value="UniProtKB-EC"/>
</dbReference>
<keyword evidence="3" id="KW-1185">Reference proteome</keyword>
<keyword evidence="1" id="KW-0800">Toxin</keyword>
<dbReference type="GO" id="GO:0090729">
    <property type="term" value="F:toxin activity"/>
    <property type="evidence" value="ECO:0007669"/>
    <property type="project" value="UniProtKB-KW"/>
</dbReference>
<sequence length="291" mass="33028">MDDDLALVHANAVQCGYVPVDVTTEEFFLTERPHDEIFAALYAIAIDVIPILEVRGHHFLGVKDVERLDLGGDGSPPSRWIKLRLRGETDEDRVTLCFPDTDLYLVAFMNNEGTWHCFRGYENMFPGCVVLNPITNKKDARYWNEQYPTLILGGYEQLHTVPLGKASSLVAARVLGRYRHGTTPLPQLKDGLVRSMIMYCESLRFRVIREAFSGALWETETHISQAHGALVQNWAHISVTLWKWDRKGGWPDNIMTRKIKTNTGITSAEEALAVVDLLRRPQAVRIRVPDD</sequence>
<protein>
    <recommendedName>
        <fullName evidence="1">rRNA N-glycosylase</fullName>
        <ecNumber evidence="1">3.2.2.22</ecNumber>
    </recommendedName>
</protein>
<dbReference type="GO" id="GO:0006952">
    <property type="term" value="P:defense response"/>
    <property type="evidence" value="ECO:0007669"/>
    <property type="project" value="UniProtKB-KW"/>
</dbReference>
<dbReference type="EC" id="3.2.2.22" evidence="1"/>
<evidence type="ECO:0000313" key="2">
    <source>
        <dbReference type="EMBL" id="KAF8681838.1"/>
    </source>
</evidence>
<organism evidence="2 3">
    <name type="scientific">Digitaria exilis</name>
    <dbReference type="NCBI Taxonomy" id="1010633"/>
    <lineage>
        <taxon>Eukaryota</taxon>
        <taxon>Viridiplantae</taxon>
        <taxon>Streptophyta</taxon>
        <taxon>Embryophyta</taxon>
        <taxon>Tracheophyta</taxon>
        <taxon>Spermatophyta</taxon>
        <taxon>Magnoliopsida</taxon>
        <taxon>Liliopsida</taxon>
        <taxon>Poales</taxon>
        <taxon>Poaceae</taxon>
        <taxon>PACMAD clade</taxon>
        <taxon>Panicoideae</taxon>
        <taxon>Panicodae</taxon>
        <taxon>Paniceae</taxon>
        <taxon>Anthephorinae</taxon>
        <taxon>Digitaria</taxon>
    </lineage>
</organism>